<organism evidence="4 5">
    <name type="scientific">Clostridium felsineum</name>
    <dbReference type="NCBI Taxonomy" id="36839"/>
    <lineage>
        <taxon>Bacteria</taxon>
        <taxon>Bacillati</taxon>
        <taxon>Bacillota</taxon>
        <taxon>Clostridia</taxon>
        <taxon>Eubacteriales</taxon>
        <taxon>Clostridiaceae</taxon>
        <taxon>Clostridium</taxon>
    </lineage>
</organism>
<name>A0A1S8L6B9_9CLOT</name>
<dbReference type="Gene3D" id="2.60.40.2180">
    <property type="match status" value="1"/>
</dbReference>
<evidence type="ECO:0000313" key="4">
    <source>
        <dbReference type="EMBL" id="URZ10563.1"/>
    </source>
</evidence>
<evidence type="ECO:0000256" key="1">
    <source>
        <dbReference type="ARBA" id="ARBA00022729"/>
    </source>
</evidence>
<dbReference type="PANTHER" id="PTHR43037">
    <property type="entry name" value="UNNAMED PRODUCT-RELATED"/>
    <property type="match status" value="1"/>
</dbReference>
<dbReference type="AlphaFoldDB" id="A0A1S8L6B9"/>
<dbReference type="InterPro" id="IPR001375">
    <property type="entry name" value="Peptidase_S9_cat"/>
</dbReference>
<dbReference type="STRING" id="84029.CROST_21020"/>
<dbReference type="KEGG" id="crw:CROST_012730"/>
<accession>A0A1S8L6B9</accession>
<evidence type="ECO:0000259" key="2">
    <source>
        <dbReference type="Pfam" id="PF00326"/>
    </source>
</evidence>
<reference evidence="4 5" key="1">
    <citation type="submission" date="2022-04" db="EMBL/GenBank/DDBJ databases">
        <title>Genome sequence of C. roseum typestrain.</title>
        <authorList>
            <person name="Poehlein A."/>
            <person name="Schoch T."/>
            <person name="Duerre P."/>
            <person name="Daniel R."/>
        </authorList>
    </citation>
    <scope>NUCLEOTIDE SEQUENCE [LARGE SCALE GENOMIC DNA]</scope>
    <source>
        <strain evidence="4 5">DSM 7320</strain>
    </source>
</reference>
<dbReference type="EMBL" id="CP096983">
    <property type="protein sequence ID" value="URZ10563.1"/>
    <property type="molecule type" value="Genomic_DNA"/>
</dbReference>
<dbReference type="PANTHER" id="PTHR43037:SF1">
    <property type="entry name" value="BLL1128 PROTEIN"/>
    <property type="match status" value="1"/>
</dbReference>
<dbReference type="InterPro" id="IPR041172">
    <property type="entry name" value="EstA_Ig-like_N"/>
</dbReference>
<feature type="domain" description="Peptidase S9 prolyl oligopeptidase catalytic" evidence="2">
    <location>
        <begin position="275"/>
        <end position="315"/>
    </location>
</feature>
<dbReference type="Pfam" id="PF18435">
    <property type="entry name" value="EstA_Ig_like"/>
    <property type="match status" value="1"/>
</dbReference>
<sequence>MLSLLLSLTILSPIASSVSAKSIQINHCSYHTITTVEDWGASIPKIIIKLDKKISKKSITKDTFKVYVTREDKRLDKSLIDEGYREVTTAYICDKNGNSTNSSSKYVALEMQIGPNIQLSSAINYDIKSNFNNWVNCKYTITQQKDIQTKSGAISNLVINKNEGNTRVLVDKFKTGKFTYSNTSLTYASYKPANNGKKRPLIIWLHGLGEGSTDATIPISANKADNFVSKDMQAYFHGAYVLVPQTPGRWMDGFKSFGDGTSVYENALISLIKNYIHSHNDIDTNRIYIGGDSNGGYMTMLMIRDYPKYFAAAFPTCEALSDNLISDADINKIKNLPIWFTAAKTDPVVDPSKYVLPTYNRLIKAGAKDVNLSYFDNVVDTSGLYKKQDGTPYEYNGHWSWIYVLNNQCTKQDSRLTIMQWLSKKSLKK</sequence>
<dbReference type="Pfam" id="PF00326">
    <property type="entry name" value="Peptidase_S9"/>
    <property type="match status" value="1"/>
</dbReference>
<feature type="domain" description="Esterase Ig-like N-terminal" evidence="3">
    <location>
        <begin position="29"/>
        <end position="155"/>
    </location>
</feature>
<evidence type="ECO:0000259" key="3">
    <source>
        <dbReference type="Pfam" id="PF18435"/>
    </source>
</evidence>
<evidence type="ECO:0000313" key="5">
    <source>
        <dbReference type="Proteomes" id="UP000190951"/>
    </source>
</evidence>
<gene>
    <name evidence="4" type="ORF">CROST_012730</name>
</gene>
<dbReference type="RefSeq" id="WP_077836181.1">
    <property type="nucleotide sequence ID" value="NZ_CP096983.1"/>
</dbReference>
<dbReference type="Proteomes" id="UP000190951">
    <property type="component" value="Chromosome"/>
</dbReference>
<dbReference type="InterPro" id="IPR050955">
    <property type="entry name" value="Plant_Biomass_Hydrol_Est"/>
</dbReference>
<dbReference type="SUPFAM" id="SSF53474">
    <property type="entry name" value="alpha/beta-Hydrolases"/>
    <property type="match status" value="1"/>
</dbReference>
<proteinExistence type="predicted"/>
<protein>
    <submittedName>
        <fullName evidence="4">Uncharacterized protein</fullName>
    </submittedName>
</protein>
<keyword evidence="5" id="KW-1185">Reference proteome</keyword>
<keyword evidence="1" id="KW-0732">Signal</keyword>
<dbReference type="InterPro" id="IPR029058">
    <property type="entry name" value="AB_hydrolase_fold"/>
</dbReference>
<dbReference type="GO" id="GO:0006508">
    <property type="term" value="P:proteolysis"/>
    <property type="evidence" value="ECO:0007669"/>
    <property type="project" value="InterPro"/>
</dbReference>
<dbReference type="Gene3D" id="3.40.50.1820">
    <property type="entry name" value="alpha/beta hydrolase"/>
    <property type="match status" value="1"/>
</dbReference>
<dbReference type="GO" id="GO:0008236">
    <property type="term" value="F:serine-type peptidase activity"/>
    <property type="evidence" value="ECO:0007669"/>
    <property type="project" value="InterPro"/>
</dbReference>